<keyword evidence="3 10" id="KW-0255">Endonuclease</keyword>
<dbReference type="EMBL" id="CP003479">
    <property type="protein sequence ID" value="AFI04698.1"/>
    <property type="molecule type" value="Genomic_DNA"/>
</dbReference>
<comment type="cofactor">
    <cofactor evidence="10">
        <name>Mg(2+)</name>
        <dbReference type="ChEBI" id="CHEBI:18420"/>
    </cofactor>
    <cofactor evidence="10">
        <name>Mn(2+)</name>
        <dbReference type="ChEBI" id="CHEBI:29035"/>
    </cofactor>
</comment>
<dbReference type="AlphaFoldDB" id="I0EP29"/>
<dbReference type="PANTHER" id="PTHR34353">
    <property type="entry name" value="CRISPR-ASSOCIATED ENDONUCLEASE CAS1 1"/>
    <property type="match status" value="1"/>
</dbReference>
<organism evidence="11 12">
    <name type="scientific">Helicobacter cetorum (strain ATCC BAA-429 / MIT 00-7128)</name>
    <dbReference type="NCBI Taxonomy" id="182217"/>
    <lineage>
        <taxon>Bacteria</taxon>
        <taxon>Pseudomonadati</taxon>
        <taxon>Campylobacterota</taxon>
        <taxon>Epsilonproteobacteria</taxon>
        <taxon>Campylobacterales</taxon>
        <taxon>Helicobacteraceae</taxon>
        <taxon>Helicobacter</taxon>
    </lineage>
</organism>
<dbReference type="GO" id="GO:0051607">
    <property type="term" value="P:defense response to virus"/>
    <property type="evidence" value="ECO:0007669"/>
    <property type="project" value="UniProtKB-UniRule"/>
</dbReference>
<comment type="subunit">
    <text evidence="9 10">Homodimer, forms a heterotetramer with a Cas2 homodimer.</text>
</comment>
<feature type="binding site" evidence="10">
    <location>
        <position position="231"/>
    </location>
    <ligand>
        <name>Mn(2+)</name>
        <dbReference type="ChEBI" id="CHEBI:29035"/>
    </ligand>
</feature>
<sequence length="318" mass="36613">MSLCIATFGVNLSLSKDKLIAKKQGKIIQQTPLNKLEQIIIENPSTNLSSLVIYACAKRKIPIIFIEDLKPLATIFTYQASNTQIIHKQSLLLHTSKHLYLAKQFIRSKSLNQLNFLKYLNKYHKNLDEIIFKMQSLTPKVSKAKEVSELFGIEGIISANYWQGISQVIKLPFKRVKKGANDAYNSAFNYAYAILYSKVQVYLLQAGLSLHISFLHAINSLKPTLVFDVIEEFRTFMVDRVIVSMINKKESLRLDDNKRLSLESRKRISQNMRQKFQSLSTYKKQPLTCEKIIELECNALAKFIQEDSKSYKPFIGKY</sequence>
<keyword evidence="12" id="KW-1185">Reference proteome</keyword>
<dbReference type="NCBIfam" id="TIGR00287">
    <property type="entry name" value="cas1"/>
    <property type="match status" value="1"/>
</dbReference>
<proteinExistence type="inferred from homology"/>
<dbReference type="PATRIC" id="fig|182217.3.peg.1522"/>
<dbReference type="InterPro" id="IPR042211">
    <property type="entry name" value="CRISPR-assoc_Cas1_N"/>
</dbReference>
<reference evidence="12" key="1">
    <citation type="submission" date="2012-04" db="EMBL/GenBank/DDBJ databases">
        <title>Complete genome sequence of Helicobacter cetorum strain MIT 00-7128.</title>
        <authorList>
            <person name="Kersulyte D."/>
            <person name="Berg D.E."/>
        </authorList>
    </citation>
    <scope>NUCLEOTIDE SEQUENCE [LARGE SCALE GENOMIC DNA]</scope>
    <source>
        <strain evidence="12">MIT 00-7128</strain>
    </source>
</reference>
<dbReference type="Gene3D" id="3.100.10.20">
    <property type="entry name" value="CRISPR-associated endonuclease Cas1, N-terminal domain"/>
    <property type="match status" value="1"/>
</dbReference>
<dbReference type="GO" id="GO:0043571">
    <property type="term" value="P:maintenance of CRISPR repeat elements"/>
    <property type="evidence" value="ECO:0007669"/>
    <property type="project" value="UniProtKB-UniRule"/>
</dbReference>
<evidence type="ECO:0000256" key="8">
    <source>
        <dbReference type="ARBA" id="ARBA00023211"/>
    </source>
</evidence>
<comment type="similarity">
    <text evidence="10">Belongs to the CRISPR-associated endonuclease Cas1 family.</text>
</comment>
<name>I0EP29_HELC0</name>
<keyword evidence="4 10" id="KW-0378">Hydrolase</keyword>
<dbReference type="InterPro" id="IPR050646">
    <property type="entry name" value="Cas1"/>
</dbReference>
<dbReference type="KEGG" id="hce:HCW_07200"/>
<gene>
    <name evidence="10" type="primary">cas1</name>
    <name evidence="11" type="ordered locus">HCW_07200</name>
</gene>
<dbReference type="CDD" id="cd09634">
    <property type="entry name" value="Cas1_I-II-III"/>
    <property type="match status" value="1"/>
</dbReference>
<protein>
    <recommendedName>
        <fullName evidence="10">CRISPR-associated endonuclease Cas1</fullName>
        <ecNumber evidence="10">3.1.-.-</ecNumber>
    </recommendedName>
</protein>
<dbReference type="RefSeq" id="WP_014661565.1">
    <property type="nucleotide sequence ID" value="NC_017737.1"/>
</dbReference>
<keyword evidence="5 10" id="KW-0460">Magnesium</keyword>
<dbReference type="GO" id="GO:0046872">
    <property type="term" value="F:metal ion binding"/>
    <property type="evidence" value="ECO:0007669"/>
    <property type="project" value="UniProtKB-UniRule"/>
</dbReference>
<dbReference type="GO" id="GO:0004519">
    <property type="term" value="F:endonuclease activity"/>
    <property type="evidence" value="ECO:0007669"/>
    <property type="project" value="UniProtKB-UniRule"/>
</dbReference>
<dbReference type="HAMAP" id="MF_01470">
    <property type="entry name" value="Cas1"/>
    <property type="match status" value="1"/>
</dbReference>
<keyword evidence="2 10" id="KW-0479">Metal-binding</keyword>
<dbReference type="GO" id="GO:0003677">
    <property type="term" value="F:DNA binding"/>
    <property type="evidence" value="ECO:0007669"/>
    <property type="project" value="UniProtKB-KW"/>
</dbReference>
<dbReference type="GO" id="GO:0016787">
    <property type="term" value="F:hydrolase activity"/>
    <property type="evidence" value="ECO:0007669"/>
    <property type="project" value="UniProtKB-KW"/>
</dbReference>
<dbReference type="STRING" id="182217.HCW_07200"/>
<feature type="binding site" evidence="10">
    <location>
        <position position="154"/>
    </location>
    <ligand>
        <name>Mn(2+)</name>
        <dbReference type="ChEBI" id="CHEBI:29035"/>
    </ligand>
</feature>
<evidence type="ECO:0000256" key="7">
    <source>
        <dbReference type="ARBA" id="ARBA00023125"/>
    </source>
</evidence>
<dbReference type="eggNOG" id="COG1518">
    <property type="taxonomic scope" value="Bacteria"/>
</dbReference>
<dbReference type="InterPro" id="IPR042206">
    <property type="entry name" value="CRISPR-assoc_Cas1_C"/>
</dbReference>
<keyword evidence="6 10" id="KW-0051">Antiviral defense</keyword>
<evidence type="ECO:0000313" key="11">
    <source>
        <dbReference type="EMBL" id="AFI04698.1"/>
    </source>
</evidence>
<evidence type="ECO:0000256" key="2">
    <source>
        <dbReference type="ARBA" id="ARBA00022723"/>
    </source>
</evidence>
<comment type="function">
    <text evidence="10">CRISPR (clustered regularly interspaced short palindromic repeat), is an adaptive immune system that provides protection against mobile genetic elements (viruses, transposable elements and conjugative plasmids). CRISPR clusters contain spacers, sequences complementary to antecedent mobile elements, and target invading nucleic acids. CRISPR clusters are transcribed and processed into CRISPR RNA (crRNA). Acts as a dsDNA endonuclease. Involved in the integration of spacer DNA into the CRISPR cassette.</text>
</comment>
<evidence type="ECO:0000256" key="10">
    <source>
        <dbReference type="HAMAP-Rule" id="MF_01470"/>
    </source>
</evidence>
<evidence type="ECO:0000256" key="9">
    <source>
        <dbReference type="ARBA" id="ARBA00038592"/>
    </source>
</evidence>
<evidence type="ECO:0000256" key="6">
    <source>
        <dbReference type="ARBA" id="ARBA00023118"/>
    </source>
</evidence>
<dbReference type="HOGENOM" id="CLU_052779_0_0_7"/>
<dbReference type="Pfam" id="PF01867">
    <property type="entry name" value="Cas_Cas1"/>
    <property type="match status" value="1"/>
</dbReference>
<evidence type="ECO:0000256" key="3">
    <source>
        <dbReference type="ARBA" id="ARBA00022759"/>
    </source>
</evidence>
<evidence type="ECO:0000256" key="5">
    <source>
        <dbReference type="ARBA" id="ARBA00022842"/>
    </source>
</evidence>
<feature type="binding site" evidence="10">
    <location>
        <position position="216"/>
    </location>
    <ligand>
        <name>Mn(2+)</name>
        <dbReference type="ChEBI" id="CHEBI:29035"/>
    </ligand>
</feature>
<dbReference type="Proteomes" id="UP000005010">
    <property type="component" value="Chromosome"/>
</dbReference>
<keyword evidence="8 10" id="KW-0464">Manganese</keyword>
<dbReference type="InterPro" id="IPR002729">
    <property type="entry name" value="CRISPR-assoc_Cas1"/>
</dbReference>
<keyword evidence="7 10" id="KW-0238">DNA-binding</keyword>
<evidence type="ECO:0000256" key="4">
    <source>
        <dbReference type="ARBA" id="ARBA00022801"/>
    </source>
</evidence>
<dbReference type="EC" id="3.1.-.-" evidence="10"/>
<evidence type="ECO:0000256" key="1">
    <source>
        <dbReference type="ARBA" id="ARBA00022722"/>
    </source>
</evidence>
<keyword evidence="1 10" id="KW-0540">Nuclease</keyword>
<accession>I0EP29</accession>
<dbReference type="Gene3D" id="1.20.120.920">
    <property type="entry name" value="CRISPR-associated endonuclease Cas1, C-terminal domain"/>
    <property type="match status" value="1"/>
</dbReference>
<evidence type="ECO:0000313" key="12">
    <source>
        <dbReference type="Proteomes" id="UP000005010"/>
    </source>
</evidence>
<dbReference type="PANTHER" id="PTHR34353:SF2">
    <property type="entry name" value="CRISPR-ASSOCIATED ENDONUCLEASE CAS1 1"/>
    <property type="match status" value="1"/>
</dbReference>